<dbReference type="EMBL" id="FOEG01000011">
    <property type="protein sequence ID" value="SEP13368.1"/>
    <property type="molecule type" value="Genomic_DNA"/>
</dbReference>
<gene>
    <name evidence="2" type="ORF">SAMN04488052_11186</name>
</gene>
<dbReference type="SUPFAM" id="SSF52833">
    <property type="entry name" value="Thioredoxin-like"/>
    <property type="match status" value="1"/>
</dbReference>
<dbReference type="PANTHER" id="PTHR42899">
    <property type="entry name" value="SPERMATOGENESIS-ASSOCIATED PROTEIN 20"/>
    <property type="match status" value="1"/>
</dbReference>
<dbReference type="Proteomes" id="UP000199657">
    <property type="component" value="Unassembled WGS sequence"/>
</dbReference>
<dbReference type="AlphaFoldDB" id="A0A1H8VER2"/>
<evidence type="ECO:0000313" key="3">
    <source>
        <dbReference type="Proteomes" id="UP000199657"/>
    </source>
</evidence>
<dbReference type="GO" id="GO:0005975">
    <property type="term" value="P:carbohydrate metabolic process"/>
    <property type="evidence" value="ECO:0007669"/>
    <property type="project" value="InterPro"/>
</dbReference>
<evidence type="ECO:0000259" key="1">
    <source>
        <dbReference type="Pfam" id="PF03190"/>
    </source>
</evidence>
<dbReference type="InterPro" id="IPR004879">
    <property type="entry name" value="Ssp411-like_TRX"/>
</dbReference>
<dbReference type="STRING" id="406100.SAMN04488052_11186"/>
<dbReference type="InterPro" id="IPR008928">
    <property type="entry name" value="6-hairpin_glycosidase_sf"/>
</dbReference>
<organism evidence="2 3">
    <name type="scientific">Aquisalimonas asiatica</name>
    <dbReference type="NCBI Taxonomy" id="406100"/>
    <lineage>
        <taxon>Bacteria</taxon>
        <taxon>Pseudomonadati</taxon>
        <taxon>Pseudomonadota</taxon>
        <taxon>Gammaproteobacteria</taxon>
        <taxon>Chromatiales</taxon>
        <taxon>Ectothiorhodospiraceae</taxon>
        <taxon>Aquisalimonas</taxon>
    </lineage>
</organism>
<sequence length="681" mass="76331">METTQRNRLEGATSPYLQQHATNPVAWYPWCDEALELARREDRPILLSIGYAACHWCHVMAHESFEDPDTAAVMNRLFVNIKVDREQRPDLDRIHQIAHQLLTRRPGGWPLTVFLTPDGRVPFFAGTYFPREPRHGMPGFTELLERVAALYRDRRDALEEQSAEVVAAFTTINAAPGDADTPLDPSLPDQARDALTREFDTTHGGFGKAPKFPQAPLIDRLLRDYAAAPERRRDSLHMACTTLRRMALGGINDQIGGGFARYAVDDYWMIPHFEKMLSDNGLLLALYTDAWQATGDHLFSRIAEETAQWMLGEMQAPEGGFYSALDADSEGEEGRFYLWTPKAVQALLADADYPLFAARFGLDDPPNFEGRWHLHVQASLSELAKRFHRPTEQIREQLDAARALLYQERSRRVWPMRDEKILTSWNALAIRGLARAGRLLERPDFIDAAEQAMDFVRQSLWRDGRLLASWRRGTAELPAYLDDHAFLLDAVLELLQCRWDDATAGFGDTLAERLLAGFEDTEHGGFLFTAHDHEALITRSRPLTDDALPSGNGVAARALMEFGTLRGEPRYLAAGERAVRSAAPAMARAPHAHATLLGAMDRVLQPPRVVTLSGDAADATTWQRDVERYYAPGRLVFLPAHEPGAPVRATVCEGTVCRAAPGSVHDLRAWLHAPRQQAVNN</sequence>
<dbReference type="CDD" id="cd02955">
    <property type="entry name" value="SSP411"/>
    <property type="match status" value="1"/>
</dbReference>
<dbReference type="SUPFAM" id="SSF48208">
    <property type="entry name" value="Six-hairpin glycosidases"/>
    <property type="match status" value="1"/>
</dbReference>
<reference evidence="2 3" key="1">
    <citation type="submission" date="2016-10" db="EMBL/GenBank/DDBJ databases">
        <authorList>
            <person name="de Groot N.N."/>
        </authorList>
    </citation>
    <scope>NUCLEOTIDE SEQUENCE [LARGE SCALE GENOMIC DNA]</scope>
    <source>
        <strain evidence="2 3">CGMCC 1.6291</strain>
    </source>
</reference>
<feature type="domain" description="Spermatogenesis-associated protein 20-like TRX" evidence="1">
    <location>
        <begin position="7"/>
        <end position="168"/>
    </location>
</feature>
<dbReference type="PIRSF" id="PIRSF006402">
    <property type="entry name" value="UCP006402_thioredoxin"/>
    <property type="match status" value="1"/>
</dbReference>
<protein>
    <recommendedName>
        <fullName evidence="1">Spermatogenesis-associated protein 20-like TRX domain-containing protein</fullName>
    </recommendedName>
</protein>
<dbReference type="OrthoDB" id="9762614at2"/>
<dbReference type="Pfam" id="PF03190">
    <property type="entry name" value="Thioredox_DsbH"/>
    <property type="match status" value="1"/>
</dbReference>
<proteinExistence type="predicted"/>
<accession>A0A1H8VER2</accession>
<dbReference type="Gene3D" id="3.40.30.10">
    <property type="entry name" value="Glutaredoxin"/>
    <property type="match status" value="1"/>
</dbReference>
<dbReference type="PANTHER" id="PTHR42899:SF1">
    <property type="entry name" value="SPERMATOGENESIS-ASSOCIATED PROTEIN 20"/>
    <property type="match status" value="1"/>
</dbReference>
<dbReference type="InterPro" id="IPR024705">
    <property type="entry name" value="Ssp411"/>
</dbReference>
<dbReference type="RefSeq" id="WP_091645956.1">
    <property type="nucleotide sequence ID" value="NZ_FOEG01000011.1"/>
</dbReference>
<evidence type="ECO:0000313" key="2">
    <source>
        <dbReference type="EMBL" id="SEP13368.1"/>
    </source>
</evidence>
<keyword evidence="3" id="KW-1185">Reference proteome</keyword>
<dbReference type="InterPro" id="IPR036249">
    <property type="entry name" value="Thioredoxin-like_sf"/>
</dbReference>
<name>A0A1H8VER2_9GAMM</name>